<dbReference type="InterPro" id="IPR018170">
    <property type="entry name" value="Aldo/ket_reductase_CS"/>
</dbReference>
<dbReference type="GO" id="GO:0016491">
    <property type="term" value="F:oxidoreductase activity"/>
    <property type="evidence" value="ECO:0007669"/>
    <property type="project" value="InterPro"/>
</dbReference>
<dbReference type="AlphaFoldDB" id="A0A1B6I465"/>
<dbReference type="PANTHER" id="PTHR43827">
    <property type="entry name" value="2,5-DIKETO-D-GLUCONIC ACID REDUCTASE"/>
    <property type="match status" value="1"/>
</dbReference>
<dbReference type="PROSITE" id="PS00062">
    <property type="entry name" value="ALDOKETO_REDUCTASE_2"/>
    <property type="match status" value="1"/>
</dbReference>
<evidence type="ECO:0000259" key="1">
    <source>
        <dbReference type="Pfam" id="PF00248"/>
    </source>
</evidence>
<protein>
    <recommendedName>
        <fullName evidence="1">NADP-dependent oxidoreductase domain-containing protein</fullName>
    </recommendedName>
</protein>
<dbReference type="PANTHER" id="PTHR43827:SF14">
    <property type="entry name" value="NADP-DEPENDENT OXIDOREDUCTASE DOMAIN-CONTAINING PROTEIN"/>
    <property type="match status" value="1"/>
</dbReference>
<dbReference type="Gene3D" id="3.20.20.100">
    <property type="entry name" value="NADP-dependent oxidoreductase domain"/>
    <property type="match status" value="1"/>
</dbReference>
<dbReference type="InterPro" id="IPR036812">
    <property type="entry name" value="NAD(P)_OxRdtase_dom_sf"/>
</dbReference>
<gene>
    <name evidence="2" type="ORF">g.6827</name>
</gene>
<dbReference type="EMBL" id="GECU01025975">
    <property type="protein sequence ID" value="JAS81731.1"/>
    <property type="molecule type" value="Transcribed_RNA"/>
</dbReference>
<name>A0A1B6I465_9HEMI</name>
<dbReference type="Pfam" id="PF00248">
    <property type="entry name" value="Aldo_ket_red"/>
    <property type="match status" value="1"/>
</dbReference>
<proteinExistence type="predicted"/>
<dbReference type="PROSITE" id="PS00063">
    <property type="entry name" value="ALDOKETO_REDUCTASE_3"/>
    <property type="match status" value="1"/>
</dbReference>
<feature type="non-terminal residue" evidence="2">
    <location>
        <position position="1"/>
    </location>
</feature>
<feature type="domain" description="NADP-dependent oxidoreductase" evidence="1">
    <location>
        <begin position="19"/>
        <end position="177"/>
    </location>
</feature>
<evidence type="ECO:0000313" key="2">
    <source>
        <dbReference type="EMBL" id="JAS81731.1"/>
    </source>
</evidence>
<dbReference type="PRINTS" id="PR00069">
    <property type="entry name" value="ALDKETRDTASE"/>
</dbReference>
<reference evidence="2" key="1">
    <citation type="submission" date="2015-11" db="EMBL/GenBank/DDBJ databases">
        <title>De novo transcriptome assembly of four potential Pierce s Disease insect vectors from Arizona vineyards.</title>
        <authorList>
            <person name="Tassone E.E."/>
        </authorList>
    </citation>
    <scope>NUCLEOTIDE SEQUENCE</scope>
</reference>
<accession>A0A1B6I465</accession>
<dbReference type="InterPro" id="IPR023210">
    <property type="entry name" value="NADP_OxRdtase_dom"/>
</dbReference>
<organism evidence="2">
    <name type="scientific">Homalodisca liturata</name>
    <dbReference type="NCBI Taxonomy" id="320908"/>
    <lineage>
        <taxon>Eukaryota</taxon>
        <taxon>Metazoa</taxon>
        <taxon>Ecdysozoa</taxon>
        <taxon>Arthropoda</taxon>
        <taxon>Hexapoda</taxon>
        <taxon>Insecta</taxon>
        <taxon>Pterygota</taxon>
        <taxon>Neoptera</taxon>
        <taxon>Paraneoptera</taxon>
        <taxon>Hemiptera</taxon>
        <taxon>Auchenorrhyncha</taxon>
        <taxon>Membracoidea</taxon>
        <taxon>Cicadellidae</taxon>
        <taxon>Cicadellinae</taxon>
        <taxon>Proconiini</taxon>
        <taxon>Homalodisca</taxon>
    </lineage>
</organism>
<dbReference type="SUPFAM" id="SSF51430">
    <property type="entry name" value="NAD(P)-linked oxidoreductase"/>
    <property type="match status" value="1"/>
</dbReference>
<sequence>VKTKTKDNFKHQEFNEFDTTTLEDVWRQMETCVSRGLVRSIGVSNFNSNQLQRILDIANIKPVVNQIECSVRLPQTQLIQFCKERDVAVMGYRPLGAPGRAIELTPEERRQVVLENHRLTSIGERYNKTVAQVCLRYTVQLGVIPIVKTAEEERLQENMNVFNFNLDIQDIEYIQTLHNDFRTMTYNSARKHPEYPFNTQF</sequence>
<dbReference type="InterPro" id="IPR020471">
    <property type="entry name" value="AKR"/>
</dbReference>